<protein>
    <submittedName>
        <fullName evidence="4">EAL domain-containing protein</fullName>
    </submittedName>
</protein>
<dbReference type="EMBL" id="DSFC01000209">
    <property type="protein sequence ID" value="HEV09473.1"/>
    <property type="molecule type" value="Genomic_DNA"/>
</dbReference>
<dbReference type="Pfam" id="PF00990">
    <property type="entry name" value="GGDEF"/>
    <property type="match status" value="1"/>
</dbReference>
<feature type="domain" description="GGDEF" evidence="3">
    <location>
        <begin position="139"/>
        <end position="272"/>
    </location>
</feature>
<dbReference type="PROSITE" id="PS50887">
    <property type="entry name" value="GGDEF"/>
    <property type="match status" value="1"/>
</dbReference>
<accession>A0A831YDY7</accession>
<dbReference type="CDD" id="cd00130">
    <property type="entry name" value="PAS"/>
    <property type="match status" value="1"/>
</dbReference>
<organism evidence="4">
    <name type="scientific">Sulfurihydrogenibium azorense</name>
    <dbReference type="NCBI Taxonomy" id="309806"/>
    <lineage>
        <taxon>Bacteria</taxon>
        <taxon>Pseudomonadati</taxon>
        <taxon>Aquificota</taxon>
        <taxon>Aquificia</taxon>
        <taxon>Aquificales</taxon>
        <taxon>Hydrogenothermaceae</taxon>
        <taxon>Sulfurihydrogenibium</taxon>
    </lineage>
</organism>
<dbReference type="CDD" id="cd01948">
    <property type="entry name" value="EAL"/>
    <property type="match status" value="1"/>
</dbReference>
<dbReference type="SUPFAM" id="SSF55073">
    <property type="entry name" value="Nucleotide cyclase"/>
    <property type="match status" value="1"/>
</dbReference>
<dbReference type="InterPro" id="IPR035919">
    <property type="entry name" value="EAL_sf"/>
</dbReference>
<feature type="domain" description="PAS" evidence="1">
    <location>
        <begin position="1"/>
        <end position="47"/>
    </location>
</feature>
<evidence type="ECO:0000259" key="3">
    <source>
        <dbReference type="PROSITE" id="PS50887"/>
    </source>
</evidence>
<dbReference type="InterPro" id="IPR029787">
    <property type="entry name" value="Nucleotide_cyclase"/>
</dbReference>
<evidence type="ECO:0000259" key="1">
    <source>
        <dbReference type="PROSITE" id="PS50112"/>
    </source>
</evidence>
<dbReference type="PANTHER" id="PTHR33121:SF71">
    <property type="entry name" value="OXYGEN SENSOR PROTEIN DOSP"/>
    <property type="match status" value="1"/>
</dbReference>
<dbReference type="InterPro" id="IPR000014">
    <property type="entry name" value="PAS"/>
</dbReference>
<dbReference type="Proteomes" id="UP000885621">
    <property type="component" value="Unassembled WGS sequence"/>
</dbReference>
<dbReference type="AlphaFoldDB" id="A0A831YDY7"/>
<dbReference type="NCBIfam" id="TIGR00229">
    <property type="entry name" value="sensory_box"/>
    <property type="match status" value="1"/>
</dbReference>
<sequence length="516" mass="59694">KYNIIYTVFLNIKSAVAILDKDGFYIEQNKAHEELIGYSIEELLGKTPAIYLKESSFERIIKEIKSKGSFIGNVKIRTKSGEIKDVELISFAIYDENGEISNIVGIKEDKTQEKRNLYTDKLTQLPNRLKLIEDIKNLTNYKVILVNIDSFKEINDIYGVDLGDDILRKLGERLKHITEKHKFMVYKLSGDEFAILIDRYLSKQTLERFVNEVIYEVESKPFEANDMSINLDITLGIAEGKNNKGKNILGKADMALKYAKQNKKPYVFYSEDLKIQENYKNNLFWIKNLRKAIEEDRLLVYFQPILNNKTNQIEKYEALIRMKLDDSIISPYHFLDIAKKSKLYPAITKKIFSIVQNYTKDYEISINLSILDIFNEEITSHIIYWLRNNSCKVTFEILESEGITNYEDVSAFIKEVKNYGAKIAIDDFGSGYSNFAYILKLDVDYIKIDSSLIKNIHQDKNSQIIVETIVGLAKKLGINTIAEFVHSKEVFEKVKELGIDYSQGFYIGEPKPELIT</sequence>
<dbReference type="SUPFAM" id="SSF55785">
    <property type="entry name" value="PYP-like sensor domain (PAS domain)"/>
    <property type="match status" value="1"/>
</dbReference>
<dbReference type="PROSITE" id="PS50883">
    <property type="entry name" value="EAL"/>
    <property type="match status" value="1"/>
</dbReference>
<dbReference type="NCBIfam" id="TIGR00254">
    <property type="entry name" value="GGDEF"/>
    <property type="match status" value="1"/>
</dbReference>
<dbReference type="InterPro" id="IPR043128">
    <property type="entry name" value="Rev_trsase/Diguanyl_cyclase"/>
</dbReference>
<feature type="non-terminal residue" evidence="4">
    <location>
        <position position="1"/>
    </location>
</feature>
<dbReference type="SUPFAM" id="SSF141868">
    <property type="entry name" value="EAL domain-like"/>
    <property type="match status" value="1"/>
</dbReference>
<dbReference type="Gene3D" id="3.30.450.20">
    <property type="entry name" value="PAS domain"/>
    <property type="match status" value="1"/>
</dbReference>
<dbReference type="SMART" id="SM00267">
    <property type="entry name" value="GGDEF"/>
    <property type="match status" value="1"/>
</dbReference>
<dbReference type="Pfam" id="PF13426">
    <property type="entry name" value="PAS_9"/>
    <property type="match status" value="1"/>
</dbReference>
<reference evidence="4" key="1">
    <citation type="journal article" date="2020" name="mSystems">
        <title>Genome- and Community-Level Interaction Insights into Carbon Utilization and Element Cycling Functions of Hydrothermarchaeota in Hydrothermal Sediment.</title>
        <authorList>
            <person name="Zhou Z."/>
            <person name="Liu Y."/>
            <person name="Xu W."/>
            <person name="Pan J."/>
            <person name="Luo Z.H."/>
            <person name="Li M."/>
        </authorList>
    </citation>
    <scope>NUCLEOTIDE SEQUENCE [LARGE SCALE GENOMIC DNA]</scope>
    <source>
        <strain evidence="4">SpSt-1257</strain>
    </source>
</reference>
<dbReference type="PROSITE" id="PS50112">
    <property type="entry name" value="PAS"/>
    <property type="match status" value="1"/>
</dbReference>
<dbReference type="InterPro" id="IPR000160">
    <property type="entry name" value="GGDEF_dom"/>
</dbReference>
<evidence type="ECO:0000313" key="4">
    <source>
        <dbReference type="EMBL" id="HEV09473.1"/>
    </source>
</evidence>
<evidence type="ECO:0000259" key="2">
    <source>
        <dbReference type="PROSITE" id="PS50883"/>
    </source>
</evidence>
<comment type="caution">
    <text evidence="4">The sequence shown here is derived from an EMBL/GenBank/DDBJ whole genome shotgun (WGS) entry which is preliminary data.</text>
</comment>
<dbReference type="GO" id="GO:0071111">
    <property type="term" value="F:cyclic-guanylate-specific phosphodiesterase activity"/>
    <property type="evidence" value="ECO:0007669"/>
    <property type="project" value="InterPro"/>
</dbReference>
<dbReference type="Gene3D" id="3.30.70.270">
    <property type="match status" value="1"/>
</dbReference>
<dbReference type="CDD" id="cd01949">
    <property type="entry name" value="GGDEF"/>
    <property type="match status" value="1"/>
</dbReference>
<dbReference type="InterPro" id="IPR050706">
    <property type="entry name" value="Cyclic-di-GMP_PDE-like"/>
</dbReference>
<dbReference type="PANTHER" id="PTHR33121">
    <property type="entry name" value="CYCLIC DI-GMP PHOSPHODIESTERASE PDEF"/>
    <property type="match status" value="1"/>
</dbReference>
<dbReference type="Pfam" id="PF00563">
    <property type="entry name" value="EAL"/>
    <property type="match status" value="1"/>
</dbReference>
<dbReference type="InterPro" id="IPR035965">
    <property type="entry name" value="PAS-like_dom_sf"/>
</dbReference>
<dbReference type="SMART" id="SM00052">
    <property type="entry name" value="EAL"/>
    <property type="match status" value="1"/>
</dbReference>
<gene>
    <name evidence="4" type="ORF">ENO34_03640</name>
</gene>
<dbReference type="InterPro" id="IPR001633">
    <property type="entry name" value="EAL_dom"/>
</dbReference>
<name>A0A831YDY7_9AQUI</name>
<feature type="domain" description="EAL" evidence="2">
    <location>
        <begin position="282"/>
        <end position="516"/>
    </location>
</feature>
<proteinExistence type="predicted"/>
<dbReference type="Gene3D" id="3.20.20.450">
    <property type="entry name" value="EAL domain"/>
    <property type="match status" value="1"/>
</dbReference>